<organism evidence="5 6">
    <name type="scientific">Cichlidogyrus casuarinus</name>
    <dbReference type="NCBI Taxonomy" id="1844966"/>
    <lineage>
        <taxon>Eukaryota</taxon>
        <taxon>Metazoa</taxon>
        <taxon>Spiralia</taxon>
        <taxon>Lophotrochozoa</taxon>
        <taxon>Platyhelminthes</taxon>
        <taxon>Monogenea</taxon>
        <taxon>Monopisthocotylea</taxon>
        <taxon>Dactylogyridea</taxon>
        <taxon>Ancyrocephalidae</taxon>
        <taxon>Cichlidogyrus</taxon>
    </lineage>
</organism>
<keyword evidence="3" id="KW-0812">Transmembrane</keyword>
<dbReference type="InterPro" id="IPR000436">
    <property type="entry name" value="Sushi_SCR_CCP_dom"/>
</dbReference>
<accession>A0ABD2PSZ2</accession>
<dbReference type="CDD" id="cd00033">
    <property type="entry name" value="CCP"/>
    <property type="match status" value="1"/>
</dbReference>
<dbReference type="EMBL" id="JBJKFK010002938">
    <property type="protein sequence ID" value="KAL3310459.1"/>
    <property type="molecule type" value="Genomic_DNA"/>
</dbReference>
<dbReference type="Pfam" id="PF00084">
    <property type="entry name" value="Sushi"/>
    <property type="match status" value="1"/>
</dbReference>
<keyword evidence="6" id="KW-1185">Reference proteome</keyword>
<evidence type="ECO:0000256" key="3">
    <source>
        <dbReference type="SAM" id="Phobius"/>
    </source>
</evidence>
<evidence type="ECO:0000313" key="6">
    <source>
        <dbReference type="Proteomes" id="UP001626550"/>
    </source>
</evidence>
<dbReference type="SUPFAM" id="SSF57535">
    <property type="entry name" value="Complement control module/SCR domain"/>
    <property type="match status" value="1"/>
</dbReference>
<sequence length="352" mass="39532">INVEPRLTAADDRNYDFDSVIRVTCSRGFVNFQNPNSTSAELVCQQSQTNGHQGEWYPTNLRPCSIVRCNQTELDQKLPLLSTYEKAVSLLTETQYGPLEQNQFNRYKNVVTIKCNDGHFFPDRTSTKQVLCDLDSEKNMGVWNGFGGSSWPLPETCVKVSCQSINALIDVSMNMQPNFTISFTNTTVMTLTKHPTDKYDFGVTISFQCLDGFESINQYPAMVISCSNGGFWTPRLTACLPKSTKLNGTNTGLRYSPPPVESEFAAQISTVVIGVIVTFLCFVIILDLTTFKKDFQMLKNNILLQTRRLKRLFGKKNQKLPVSRQASKPDLNSEFGTQLTLASETETILDQD</sequence>
<reference evidence="5 6" key="1">
    <citation type="submission" date="2024-11" db="EMBL/GenBank/DDBJ databases">
        <title>Adaptive evolution of stress response genes in parasites aligns with host niche diversity.</title>
        <authorList>
            <person name="Hahn C."/>
            <person name="Resl P."/>
        </authorList>
    </citation>
    <scope>NUCLEOTIDE SEQUENCE [LARGE SCALE GENOMIC DNA]</scope>
    <source>
        <strain evidence="5">EGGRZ-B1_66</strain>
        <tissue evidence="5">Body</tissue>
    </source>
</reference>
<dbReference type="Proteomes" id="UP001626550">
    <property type="component" value="Unassembled WGS sequence"/>
</dbReference>
<dbReference type="InterPro" id="IPR035976">
    <property type="entry name" value="Sushi/SCR/CCP_sf"/>
</dbReference>
<keyword evidence="2" id="KW-0768">Sushi</keyword>
<comment type="caution">
    <text evidence="5">The sequence shown here is derived from an EMBL/GenBank/DDBJ whole genome shotgun (WGS) entry which is preliminary data.</text>
</comment>
<dbReference type="Gene3D" id="2.10.70.10">
    <property type="entry name" value="Complement Module, domain 1"/>
    <property type="match status" value="1"/>
</dbReference>
<dbReference type="AlphaFoldDB" id="A0ABD2PSZ2"/>
<evidence type="ECO:0000259" key="4">
    <source>
        <dbReference type="PROSITE" id="PS50923"/>
    </source>
</evidence>
<proteinExistence type="predicted"/>
<evidence type="ECO:0000313" key="5">
    <source>
        <dbReference type="EMBL" id="KAL3310459.1"/>
    </source>
</evidence>
<feature type="transmembrane region" description="Helical" evidence="3">
    <location>
        <begin position="264"/>
        <end position="289"/>
    </location>
</feature>
<keyword evidence="1" id="KW-1015">Disulfide bond</keyword>
<protein>
    <recommendedName>
        <fullName evidence="4">Sushi domain-containing protein</fullName>
    </recommendedName>
</protein>
<feature type="domain" description="Sushi" evidence="4">
    <location>
        <begin position="160"/>
        <end position="241"/>
    </location>
</feature>
<evidence type="ECO:0000256" key="2">
    <source>
        <dbReference type="PROSITE-ProRule" id="PRU00302"/>
    </source>
</evidence>
<comment type="caution">
    <text evidence="2">Lacks conserved residue(s) required for the propagation of feature annotation.</text>
</comment>
<keyword evidence="3" id="KW-1133">Transmembrane helix</keyword>
<dbReference type="PROSITE" id="PS50923">
    <property type="entry name" value="SUSHI"/>
    <property type="match status" value="1"/>
</dbReference>
<name>A0ABD2PSZ2_9PLAT</name>
<evidence type="ECO:0000256" key="1">
    <source>
        <dbReference type="ARBA" id="ARBA00023157"/>
    </source>
</evidence>
<feature type="non-terminal residue" evidence="5">
    <location>
        <position position="1"/>
    </location>
</feature>
<keyword evidence="3" id="KW-0472">Membrane</keyword>
<gene>
    <name evidence="5" type="ORF">Ciccas_010978</name>
</gene>